<dbReference type="AlphaFoldDB" id="A0AAV4WBT3"/>
<dbReference type="Proteomes" id="UP001054945">
    <property type="component" value="Unassembled WGS sequence"/>
</dbReference>
<organism evidence="1 2">
    <name type="scientific">Caerostris extrusa</name>
    <name type="common">Bark spider</name>
    <name type="synonym">Caerostris bankana</name>
    <dbReference type="NCBI Taxonomy" id="172846"/>
    <lineage>
        <taxon>Eukaryota</taxon>
        <taxon>Metazoa</taxon>
        <taxon>Ecdysozoa</taxon>
        <taxon>Arthropoda</taxon>
        <taxon>Chelicerata</taxon>
        <taxon>Arachnida</taxon>
        <taxon>Araneae</taxon>
        <taxon>Araneomorphae</taxon>
        <taxon>Entelegynae</taxon>
        <taxon>Araneoidea</taxon>
        <taxon>Araneidae</taxon>
        <taxon>Caerostris</taxon>
    </lineage>
</organism>
<feature type="non-terminal residue" evidence="1">
    <location>
        <position position="1"/>
    </location>
</feature>
<evidence type="ECO:0000313" key="1">
    <source>
        <dbReference type="EMBL" id="GIY80425.1"/>
    </source>
</evidence>
<protein>
    <submittedName>
        <fullName evidence="1">Uncharacterized protein</fullName>
    </submittedName>
</protein>
<dbReference type="EMBL" id="BPLR01016009">
    <property type="protein sequence ID" value="GIY80425.1"/>
    <property type="molecule type" value="Genomic_DNA"/>
</dbReference>
<proteinExistence type="predicted"/>
<reference evidence="1 2" key="1">
    <citation type="submission" date="2021-06" db="EMBL/GenBank/DDBJ databases">
        <title>Caerostris extrusa draft genome.</title>
        <authorList>
            <person name="Kono N."/>
            <person name="Arakawa K."/>
        </authorList>
    </citation>
    <scope>NUCLEOTIDE SEQUENCE [LARGE SCALE GENOMIC DNA]</scope>
</reference>
<comment type="caution">
    <text evidence="1">The sequence shown here is derived from an EMBL/GenBank/DDBJ whole genome shotgun (WGS) entry which is preliminary data.</text>
</comment>
<sequence>IPFHHGKCRSCYRKDGVMCNGGAACNWGFVLTETSSFDGFWAGPCQRTGLGKEEAEISLQPHSLTALAQKKKVPPPLR</sequence>
<gene>
    <name evidence="1" type="primary">AVEN_40902_1</name>
    <name evidence="1" type="ORF">CEXT_32501</name>
</gene>
<accession>A0AAV4WBT3</accession>
<keyword evidence="2" id="KW-1185">Reference proteome</keyword>
<name>A0AAV4WBT3_CAEEX</name>
<evidence type="ECO:0000313" key="2">
    <source>
        <dbReference type="Proteomes" id="UP001054945"/>
    </source>
</evidence>